<dbReference type="EMBL" id="JAAMOD010000041">
    <property type="protein sequence ID" value="KAF5245220.1"/>
    <property type="molecule type" value="Genomic_DNA"/>
</dbReference>
<name>A0AAN6C7Q0_FUSAU</name>
<comment type="caution">
    <text evidence="1">The sequence shown here is derived from an EMBL/GenBank/DDBJ whole genome shotgun (WGS) entry which is preliminary data.</text>
</comment>
<protein>
    <recommendedName>
        <fullName evidence="3">C2H2-type domain-containing protein</fullName>
    </recommendedName>
</protein>
<evidence type="ECO:0000313" key="2">
    <source>
        <dbReference type="Proteomes" id="UP000537989"/>
    </source>
</evidence>
<dbReference type="PANTHER" id="PTHR38166">
    <property type="entry name" value="C2H2-TYPE DOMAIN-CONTAINING PROTEIN-RELATED"/>
    <property type="match status" value="1"/>
</dbReference>
<evidence type="ECO:0008006" key="3">
    <source>
        <dbReference type="Google" id="ProtNLM"/>
    </source>
</evidence>
<accession>A0AAN6C7Q0</accession>
<gene>
    <name evidence="1" type="ORF">FAUST_1875</name>
</gene>
<organism evidence="1 2">
    <name type="scientific">Fusarium austroamericanum</name>
    <dbReference type="NCBI Taxonomy" id="282268"/>
    <lineage>
        <taxon>Eukaryota</taxon>
        <taxon>Fungi</taxon>
        <taxon>Dikarya</taxon>
        <taxon>Ascomycota</taxon>
        <taxon>Pezizomycotina</taxon>
        <taxon>Sordariomycetes</taxon>
        <taxon>Hypocreomycetidae</taxon>
        <taxon>Hypocreales</taxon>
        <taxon>Nectriaceae</taxon>
        <taxon>Fusarium</taxon>
    </lineage>
</organism>
<sequence>MKSTFHSFGGNSMSPFLFSDISLSFDFATCQDACEEAYDTPLFGTEFLEEESSHGVEPGDNFSYEYTILAHQWFQQFRQLLTSLLFRRFQSFTNTVQYVAPATFRRCHGNKPDPQDGPVVSTHLINLYSDSSDKDDGFVFISPPKRNYHYACPFEALYPKQYQQCLLQHCLRSTDDVKKHLKRYHVKPLYCPTCSEVFETLIQRDHHIIKRSCELQDLRVPKKLNAHQQEMLTRIMKMNISHEERWNSIFTTILPNREPPSSPYLDSGRRLAISVAQDYFIMDGRQYVSEFLQAQGLDTTIEEDQHAQAALCQLALEDFLGCILERYKDIEDS</sequence>
<dbReference type="PANTHER" id="PTHR38166:SF1">
    <property type="entry name" value="C2H2-TYPE DOMAIN-CONTAINING PROTEIN"/>
    <property type="match status" value="1"/>
</dbReference>
<dbReference type="Proteomes" id="UP000537989">
    <property type="component" value="Unassembled WGS sequence"/>
</dbReference>
<dbReference type="AlphaFoldDB" id="A0AAN6C7Q0"/>
<proteinExistence type="predicted"/>
<evidence type="ECO:0000313" key="1">
    <source>
        <dbReference type="EMBL" id="KAF5245220.1"/>
    </source>
</evidence>
<reference evidence="1 2" key="1">
    <citation type="submission" date="2020-02" db="EMBL/GenBank/DDBJ databases">
        <title>Identification and distribution of gene clusters putatively required for synthesis of sphingolipid metabolism inhibitors in phylogenetically diverse species of the filamentous fungus Fusarium.</title>
        <authorList>
            <person name="Kim H.-S."/>
            <person name="Busman M."/>
            <person name="Brown D.W."/>
            <person name="Divon H."/>
            <person name="Uhlig S."/>
            <person name="Proctor R.H."/>
        </authorList>
    </citation>
    <scope>NUCLEOTIDE SEQUENCE [LARGE SCALE GENOMIC DNA]</scope>
    <source>
        <strain evidence="1 2">NRRL 2903</strain>
    </source>
</reference>
<keyword evidence="2" id="KW-1185">Reference proteome</keyword>